<dbReference type="InterPro" id="IPR037256">
    <property type="entry name" value="ASC_dom_sf"/>
</dbReference>
<feature type="region of interest" description="Disordered" evidence="2">
    <location>
        <begin position="1"/>
        <end position="192"/>
    </location>
</feature>
<keyword evidence="5" id="KW-1185">Reference proteome</keyword>
<feature type="region of interest" description="Disordered" evidence="2">
    <location>
        <begin position="364"/>
        <end position="429"/>
    </location>
</feature>
<proteinExistence type="inferred from homology"/>
<feature type="compositionally biased region" description="Low complexity" evidence="2">
    <location>
        <begin position="102"/>
        <end position="112"/>
    </location>
</feature>
<dbReference type="AlphaFoldDB" id="A0A4Y9YVI7"/>
<accession>A0A4Y9YVI7</accession>
<dbReference type="GO" id="GO:0019901">
    <property type="term" value="F:protein kinase binding"/>
    <property type="evidence" value="ECO:0007669"/>
    <property type="project" value="TreeGrafter"/>
</dbReference>
<dbReference type="Pfam" id="PF04739">
    <property type="entry name" value="AMPKBI"/>
    <property type="match status" value="1"/>
</dbReference>
<evidence type="ECO:0000313" key="5">
    <source>
        <dbReference type="Proteomes" id="UP000298327"/>
    </source>
</evidence>
<dbReference type="PANTHER" id="PTHR10343">
    <property type="entry name" value="5'-AMP-ACTIVATED PROTEIN KINASE , BETA SUBUNIT"/>
    <property type="match status" value="1"/>
</dbReference>
<sequence length="547" mass="57842">APSPSPRPPPVHRSLRTKKKSLELPDLASLTLTPAHSPNASPHGPYRRPKASSPIPIPIPTSPQNPLSKEHSYHSFGPQRPPHLQSATQISLNVAVPDVVGPCYPAPTSATTPPVPFPPAINPPPSKKSTTIPTSPFAPKPSTPPSRSVSASLRPRLRASPAKPKVTTPVNPYLPRSHGMAAASPSTLPAQATPIGRAAHPWIATPTPTPSRLGCPFSLARTISNSSSMTNGASRTDLPTAVDDDGSLANYVNVPMSGFTPPSPTHDLASSAPPTPALPLSLGHADKAPGGHQISFWSDSSTPGASSNEPAQWTTVLPVELLAAAQAEEAYLALTAGRDDGSIPAPNIPPAPILPRHLDKLILNVRPGPTPASREGARERERETGRRSSEREKDRERERNAANQNGRVRSRTRHASAGQGGKETKEVTGKPLAQLSGPALADDASVLPVPSHVVLHHLSTSAIRNGVLAVGNTTRYKKKLWGRVATVLALGRRKPPLRSDAHVRCNSIPTLCVSPLLADYSTYADVSPTVHNDHILQANMTRRPTAM</sequence>
<evidence type="ECO:0000256" key="2">
    <source>
        <dbReference type="SAM" id="MobiDB-lite"/>
    </source>
</evidence>
<feature type="compositionally biased region" description="Pro residues" evidence="2">
    <location>
        <begin position="1"/>
        <end position="11"/>
    </location>
</feature>
<comment type="similarity">
    <text evidence="1">Belongs to the 5'-AMP-activated protein kinase beta subunit family.</text>
</comment>
<dbReference type="EMBL" id="SEOQ01000247">
    <property type="protein sequence ID" value="TFY66444.1"/>
    <property type="molecule type" value="Genomic_DNA"/>
</dbReference>
<dbReference type="GO" id="GO:0007165">
    <property type="term" value="P:signal transduction"/>
    <property type="evidence" value="ECO:0007669"/>
    <property type="project" value="TreeGrafter"/>
</dbReference>
<reference evidence="4 5" key="1">
    <citation type="submission" date="2019-02" db="EMBL/GenBank/DDBJ databases">
        <title>Genome sequencing of the rare red list fungi Dentipellis fragilis.</title>
        <authorList>
            <person name="Buettner E."/>
            <person name="Kellner H."/>
        </authorList>
    </citation>
    <scope>NUCLEOTIDE SEQUENCE [LARGE SCALE GENOMIC DNA]</scope>
    <source>
        <strain evidence="4 5">DSM 105465</strain>
    </source>
</reference>
<feature type="compositionally biased region" description="Pro residues" evidence="2">
    <location>
        <begin position="113"/>
        <end position="126"/>
    </location>
</feature>
<dbReference type="STRING" id="205917.A0A4Y9YVI7"/>
<evidence type="ECO:0000256" key="1">
    <source>
        <dbReference type="ARBA" id="ARBA00010926"/>
    </source>
</evidence>
<evidence type="ECO:0000259" key="3">
    <source>
        <dbReference type="SMART" id="SM01010"/>
    </source>
</evidence>
<comment type="caution">
    <text evidence="4">The sequence shown here is derived from an EMBL/GenBank/DDBJ whole genome shotgun (WGS) entry which is preliminary data.</text>
</comment>
<dbReference type="GO" id="GO:0005634">
    <property type="term" value="C:nucleus"/>
    <property type="evidence" value="ECO:0007669"/>
    <property type="project" value="TreeGrafter"/>
</dbReference>
<dbReference type="SUPFAM" id="SSF160219">
    <property type="entry name" value="AMPKBI-like"/>
    <property type="match status" value="1"/>
</dbReference>
<dbReference type="SMART" id="SM01010">
    <property type="entry name" value="AMPKBI"/>
    <property type="match status" value="1"/>
</dbReference>
<organism evidence="4 5">
    <name type="scientific">Dentipellis fragilis</name>
    <dbReference type="NCBI Taxonomy" id="205917"/>
    <lineage>
        <taxon>Eukaryota</taxon>
        <taxon>Fungi</taxon>
        <taxon>Dikarya</taxon>
        <taxon>Basidiomycota</taxon>
        <taxon>Agaricomycotina</taxon>
        <taxon>Agaricomycetes</taxon>
        <taxon>Russulales</taxon>
        <taxon>Hericiaceae</taxon>
        <taxon>Dentipellis</taxon>
    </lineage>
</organism>
<dbReference type="GO" id="GO:0005737">
    <property type="term" value="C:cytoplasm"/>
    <property type="evidence" value="ECO:0007669"/>
    <property type="project" value="TreeGrafter"/>
</dbReference>
<gene>
    <name evidence="4" type="ORF">EVG20_g4653</name>
</gene>
<dbReference type="InterPro" id="IPR006828">
    <property type="entry name" value="ASC_dom"/>
</dbReference>
<feature type="domain" description="Association with the SNF1 complex (ASC)" evidence="3">
    <location>
        <begin position="306"/>
        <end position="480"/>
    </location>
</feature>
<feature type="compositionally biased region" description="Polar residues" evidence="2">
    <location>
        <begin position="30"/>
        <end position="40"/>
    </location>
</feature>
<dbReference type="Proteomes" id="UP000298327">
    <property type="component" value="Unassembled WGS sequence"/>
</dbReference>
<dbReference type="Gene3D" id="6.20.250.60">
    <property type="match status" value="1"/>
</dbReference>
<dbReference type="GO" id="GO:0031588">
    <property type="term" value="C:nucleotide-activated protein kinase complex"/>
    <property type="evidence" value="ECO:0007669"/>
    <property type="project" value="TreeGrafter"/>
</dbReference>
<feature type="compositionally biased region" description="Polar residues" evidence="2">
    <location>
        <begin position="295"/>
        <end position="310"/>
    </location>
</feature>
<evidence type="ECO:0000313" key="4">
    <source>
        <dbReference type="EMBL" id="TFY66444.1"/>
    </source>
</evidence>
<dbReference type="InterPro" id="IPR050827">
    <property type="entry name" value="CRP1_MDG1_kinase"/>
</dbReference>
<name>A0A4Y9YVI7_9AGAM</name>
<feature type="compositionally biased region" description="Low complexity" evidence="2">
    <location>
        <begin position="268"/>
        <end position="282"/>
    </location>
</feature>
<feature type="compositionally biased region" description="Basic and acidic residues" evidence="2">
    <location>
        <begin position="375"/>
        <end position="400"/>
    </location>
</feature>
<feature type="non-terminal residue" evidence="4">
    <location>
        <position position="1"/>
    </location>
</feature>
<feature type="region of interest" description="Disordered" evidence="2">
    <location>
        <begin position="253"/>
        <end position="310"/>
    </location>
</feature>
<protein>
    <recommendedName>
        <fullName evidence="3">Association with the SNF1 complex (ASC) domain-containing protein</fullName>
    </recommendedName>
</protein>
<dbReference type="PANTHER" id="PTHR10343:SF84">
    <property type="entry name" value="5'-AMP-ACTIVATED PROTEIN KINASE SUBUNIT BETA-1"/>
    <property type="match status" value="1"/>
</dbReference>
<dbReference type="OrthoDB" id="531008at2759"/>